<dbReference type="AlphaFoldDB" id="A0A6F8YFU8"/>
<protein>
    <recommendedName>
        <fullName evidence="3">GH16 domain-containing protein</fullName>
    </recommendedName>
</protein>
<feature type="region of interest" description="Disordered" evidence="1">
    <location>
        <begin position="21"/>
        <end position="48"/>
    </location>
</feature>
<sequence length="267" mass="29477">MTRRVVPSLLVALLAGCTAAPAAPQRPAAPERPTVSGVAPPTGDLPGWDLRFTDDFGRTDLGPDYSAYSGRPGGDPYSIWHPDHVDLRDGILALDGYRRDGVWTTGGVSNWPVSQVYGRWEVRFRAQASDEITYHFLLWPRSDRWPPEIDFAEDFGGDRSGLAAFLHYRDGGQRQRIQRDLSGVDFTQWHTAGVEWLPGQVRFLLDGEVWSTIESPGVPAEPMWLALQAQAGGCDRKRDFGFPDCPVAGVPDRASVAVDWVAVYARA</sequence>
<feature type="chain" id="PRO_5026050676" description="GH16 domain-containing protein" evidence="2">
    <location>
        <begin position="23"/>
        <end position="267"/>
    </location>
</feature>
<dbReference type="PANTHER" id="PTHR10963:SF60">
    <property type="entry name" value="GRAM-NEGATIVE BACTERIA-BINDING PROTEIN 1-RELATED"/>
    <property type="match status" value="1"/>
</dbReference>
<dbReference type="InterPro" id="IPR050546">
    <property type="entry name" value="Glycosyl_Hydrlase_16"/>
</dbReference>
<dbReference type="RefSeq" id="WP_173156188.1">
    <property type="nucleotide sequence ID" value="NZ_AP022871.1"/>
</dbReference>
<dbReference type="PROSITE" id="PS51762">
    <property type="entry name" value="GH16_2"/>
    <property type="match status" value="1"/>
</dbReference>
<dbReference type="SUPFAM" id="SSF49899">
    <property type="entry name" value="Concanavalin A-like lectins/glucanases"/>
    <property type="match status" value="1"/>
</dbReference>
<dbReference type="InterPro" id="IPR000757">
    <property type="entry name" value="Beta-glucanase-like"/>
</dbReference>
<dbReference type="InterPro" id="IPR013320">
    <property type="entry name" value="ConA-like_dom_sf"/>
</dbReference>
<evidence type="ECO:0000256" key="1">
    <source>
        <dbReference type="SAM" id="MobiDB-lite"/>
    </source>
</evidence>
<dbReference type="Pfam" id="PF00722">
    <property type="entry name" value="Glyco_hydro_16"/>
    <property type="match status" value="1"/>
</dbReference>
<proteinExistence type="predicted"/>
<dbReference type="Proteomes" id="UP000503011">
    <property type="component" value="Chromosome"/>
</dbReference>
<dbReference type="CDD" id="cd00413">
    <property type="entry name" value="Glyco_hydrolase_16"/>
    <property type="match status" value="1"/>
</dbReference>
<name>A0A6F8YFU8_9ACTN</name>
<dbReference type="GO" id="GO:0004553">
    <property type="term" value="F:hydrolase activity, hydrolyzing O-glycosyl compounds"/>
    <property type="evidence" value="ECO:0007669"/>
    <property type="project" value="InterPro"/>
</dbReference>
<gene>
    <name evidence="4" type="ORF">Psuf_021340</name>
</gene>
<dbReference type="PANTHER" id="PTHR10963">
    <property type="entry name" value="GLYCOSYL HYDROLASE-RELATED"/>
    <property type="match status" value="1"/>
</dbReference>
<reference evidence="4 5" key="2">
    <citation type="submission" date="2020-03" db="EMBL/GenBank/DDBJ databases">
        <authorList>
            <person name="Ichikawa N."/>
            <person name="Kimura A."/>
            <person name="Kitahashi Y."/>
            <person name="Uohara A."/>
        </authorList>
    </citation>
    <scope>NUCLEOTIDE SEQUENCE [LARGE SCALE GENOMIC DNA]</scope>
    <source>
        <strain evidence="4 5">NBRC 105367</strain>
    </source>
</reference>
<organism evidence="4 5">
    <name type="scientific">Phytohabitans suffuscus</name>
    <dbReference type="NCBI Taxonomy" id="624315"/>
    <lineage>
        <taxon>Bacteria</taxon>
        <taxon>Bacillati</taxon>
        <taxon>Actinomycetota</taxon>
        <taxon>Actinomycetes</taxon>
        <taxon>Micromonosporales</taxon>
        <taxon>Micromonosporaceae</taxon>
    </lineage>
</organism>
<feature type="compositionally biased region" description="Low complexity" evidence="1">
    <location>
        <begin position="21"/>
        <end position="33"/>
    </location>
</feature>
<evidence type="ECO:0000313" key="5">
    <source>
        <dbReference type="Proteomes" id="UP000503011"/>
    </source>
</evidence>
<keyword evidence="5" id="KW-1185">Reference proteome</keyword>
<evidence type="ECO:0000313" key="4">
    <source>
        <dbReference type="EMBL" id="BCB84821.1"/>
    </source>
</evidence>
<feature type="domain" description="GH16" evidence="3">
    <location>
        <begin position="33"/>
        <end position="267"/>
    </location>
</feature>
<dbReference type="Gene3D" id="2.60.120.200">
    <property type="match status" value="1"/>
</dbReference>
<feature type="signal peptide" evidence="2">
    <location>
        <begin position="1"/>
        <end position="22"/>
    </location>
</feature>
<dbReference type="EMBL" id="AP022871">
    <property type="protein sequence ID" value="BCB84821.1"/>
    <property type="molecule type" value="Genomic_DNA"/>
</dbReference>
<dbReference type="PROSITE" id="PS51257">
    <property type="entry name" value="PROKAR_LIPOPROTEIN"/>
    <property type="match status" value="1"/>
</dbReference>
<reference evidence="4 5" key="1">
    <citation type="submission" date="2020-03" db="EMBL/GenBank/DDBJ databases">
        <title>Whole genome shotgun sequence of Phytohabitans suffuscus NBRC 105367.</title>
        <authorList>
            <person name="Komaki H."/>
            <person name="Tamura T."/>
        </authorList>
    </citation>
    <scope>NUCLEOTIDE SEQUENCE [LARGE SCALE GENOMIC DNA]</scope>
    <source>
        <strain evidence="4 5">NBRC 105367</strain>
    </source>
</reference>
<dbReference type="GO" id="GO:0005975">
    <property type="term" value="P:carbohydrate metabolic process"/>
    <property type="evidence" value="ECO:0007669"/>
    <property type="project" value="InterPro"/>
</dbReference>
<evidence type="ECO:0000256" key="2">
    <source>
        <dbReference type="SAM" id="SignalP"/>
    </source>
</evidence>
<evidence type="ECO:0000259" key="3">
    <source>
        <dbReference type="PROSITE" id="PS51762"/>
    </source>
</evidence>
<accession>A0A6F8YFU8</accession>
<dbReference type="KEGG" id="psuu:Psuf_021340"/>
<keyword evidence="2" id="KW-0732">Signal</keyword>